<accession>A0ABU2ZUW3</accession>
<dbReference type="Proteomes" id="UP001253545">
    <property type="component" value="Unassembled WGS sequence"/>
</dbReference>
<evidence type="ECO:0000313" key="3">
    <source>
        <dbReference type="Proteomes" id="UP001253545"/>
    </source>
</evidence>
<protein>
    <submittedName>
        <fullName evidence="2">Glycosyltransferase family 25 protein</fullName>
    </submittedName>
</protein>
<dbReference type="EMBL" id="JAVRHX010000007">
    <property type="protein sequence ID" value="MDT0596431.1"/>
    <property type="molecule type" value="Genomic_DNA"/>
</dbReference>
<sequence length="248" mass="29011">MPLIGNHELLLINLDRSKDRLARSIEQLTKYDLDYIRIPAVDGEQLSEQAIQTHTKADYRDYYKTLRVGEIGCYLSHRKCWERVLEKSLDYAIILEDDFVLEEDLGSLPELLSNIEQSWDCIKLLEYPEKRNAVQSFAYGDKTLFRYDKIPSRTCAYVISKSGASKMLKHSEKVGRPVDIDFQYWWESDIQVFGLKPYLVSVNTNEVSTIESPNSTEIVGKSVVKQFVQKWYFLYANNKYLKRVLNKR</sequence>
<comment type="caution">
    <text evidence="2">The sequence shown here is derived from an EMBL/GenBank/DDBJ whole genome shotgun (WGS) entry which is preliminary data.</text>
</comment>
<proteinExistence type="predicted"/>
<dbReference type="RefSeq" id="WP_311369958.1">
    <property type="nucleotide sequence ID" value="NZ_JAVRHX010000007.1"/>
</dbReference>
<dbReference type="CDD" id="cd06532">
    <property type="entry name" value="Glyco_transf_25"/>
    <property type="match status" value="1"/>
</dbReference>
<feature type="domain" description="Glycosyl transferase family 25" evidence="1">
    <location>
        <begin position="8"/>
        <end position="179"/>
    </location>
</feature>
<keyword evidence="3" id="KW-1185">Reference proteome</keyword>
<evidence type="ECO:0000313" key="2">
    <source>
        <dbReference type="EMBL" id="MDT0596431.1"/>
    </source>
</evidence>
<reference evidence="2 3" key="1">
    <citation type="submission" date="2023-09" db="EMBL/GenBank/DDBJ databases">
        <authorList>
            <person name="Rey-Velasco X."/>
        </authorList>
    </citation>
    <scope>NUCLEOTIDE SEQUENCE [LARGE SCALE GENOMIC DNA]</scope>
    <source>
        <strain evidence="2 3">P117</strain>
    </source>
</reference>
<dbReference type="Pfam" id="PF01755">
    <property type="entry name" value="Glyco_transf_25"/>
    <property type="match status" value="1"/>
</dbReference>
<dbReference type="InterPro" id="IPR002654">
    <property type="entry name" value="Glyco_trans_25"/>
</dbReference>
<name>A0ABU2ZUW3_9ALTE</name>
<evidence type="ECO:0000259" key="1">
    <source>
        <dbReference type="Pfam" id="PF01755"/>
    </source>
</evidence>
<gene>
    <name evidence="2" type="ORF">RM552_16365</name>
</gene>
<organism evidence="2 3">
    <name type="scientific">Glaciecola petra</name>
    <dbReference type="NCBI Taxonomy" id="3075602"/>
    <lineage>
        <taxon>Bacteria</taxon>
        <taxon>Pseudomonadati</taxon>
        <taxon>Pseudomonadota</taxon>
        <taxon>Gammaproteobacteria</taxon>
        <taxon>Alteromonadales</taxon>
        <taxon>Alteromonadaceae</taxon>
        <taxon>Glaciecola</taxon>
    </lineage>
</organism>